<dbReference type="CDD" id="cd22534">
    <property type="entry name" value="KH-II_Era"/>
    <property type="match status" value="1"/>
</dbReference>
<dbReference type="GO" id="GO:0043024">
    <property type="term" value="F:ribosomal small subunit binding"/>
    <property type="evidence" value="ECO:0007669"/>
    <property type="project" value="TreeGrafter"/>
</dbReference>
<dbReference type="GO" id="GO:0000028">
    <property type="term" value="P:ribosomal small subunit assembly"/>
    <property type="evidence" value="ECO:0007669"/>
    <property type="project" value="TreeGrafter"/>
</dbReference>
<dbReference type="WBParaSite" id="Smp_305120.1">
    <property type="protein sequence ID" value="Smp_305120.1"/>
    <property type="gene ID" value="Smp_305120"/>
</dbReference>
<dbReference type="STRING" id="6183.A0A5K4F5N4"/>
<evidence type="ECO:0000256" key="2">
    <source>
        <dbReference type="ARBA" id="ARBA00019149"/>
    </source>
</evidence>
<dbReference type="InterPro" id="IPR027417">
    <property type="entry name" value="P-loop_NTPase"/>
</dbReference>
<dbReference type="Proteomes" id="UP000008854">
    <property type="component" value="Unassembled WGS sequence"/>
</dbReference>
<dbReference type="Gene3D" id="3.40.50.300">
    <property type="entry name" value="P-loop containing nucleotide triphosphate hydrolases"/>
    <property type="match status" value="1"/>
</dbReference>
<reference evidence="8" key="2">
    <citation type="submission" date="2019-11" db="UniProtKB">
        <authorList>
            <consortium name="WormBaseParasite"/>
        </authorList>
    </citation>
    <scope>IDENTIFICATION</scope>
    <source>
        <strain evidence="8">Puerto Rican</strain>
    </source>
</reference>
<protein>
    <recommendedName>
        <fullName evidence="2">GTPase Era, mitochondrial</fullName>
    </recommendedName>
    <alternativeName>
        <fullName evidence="5">ERA-like protein 1</fullName>
    </alternativeName>
</protein>
<dbReference type="InterPro" id="IPR005662">
    <property type="entry name" value="GTPase_Era-like"/>
</dbReference>
<evidence type="ECO:0000256" key="5">
    <source>
        <dbReference type="ARBA" id="ARBA00030975"/>
    </source>
</evidence>
<reference evidence="7" key="1">
    <citation type="journal article" date="2012" name="PLoS Negl. Trop. Dis.">
        <title>A systematically improved high quality genome and transcriptome of the human blood fluke Schistosoma mansoni.</title>
        <authorList>
            <person name="Protasio A.V."/>
            <person name="Tsai I.J."/>
            <person name="Babbage A."/>
            <person name="Nichol S."/>
            <person name="Hunt M."/>
            <person name="Aslett M.A."/>
            <person name="De Silva N."/>
            <person name="Velarde G.S."/>
            <person name="Anderson T.J."/>
            <person name="Clark R.C."/>
            <person name="Davidson C."/>
            <person name="Dillon G.P."/>
            <person name="Holroyd N.E."/>
            <person name="LoVerde P.T."/>
            <person name="Lloyd C."/>
            <person name="McQuillan J."/>
            <person name="Oliveira G."/>
            <person name="Otto T.D."/>
            <person name="Parker-Manuel S.J."/>
            <person name="Quail M.A."/>
            <person name="Wilson R.A."/>
            <person name="Zerlotini A."/>
            <person name="Dunne D.W."/>
            <person name="Berriman M."/>
        </authorList>
    </citation>
    <scope>NUCLEOTIDE SEQUENCE [LARGE SCALE GENOMIC DNA]</scope>
    <source>
        <strain evidence="7">Puerto Rican</strain>
    </source>
</reference>
<dbReference type="GO" id="GO:0005525">
    <property type="term" value="F:GTP binding"/>
    <property type="evidence" value="ECO:0007669"/>
    <property type="project" value="UniProtKB-KW"/>
</dbReference>
<dbReference type="InterPro" id="IPR015946">
    <property type="entry name" value="KH_dom-like_a/b"/>
</dbReference>
<dbReference type="PANTHER" id="PTHR42698:SF1">
    <property type="entry name" value="GTPASE ERA, MITOCHONDRIAL"/>
    <property type="match status" value="1"/>
</dbReference>
<dbReference type="PANTHER" id="PTHR42698">
    <property type="entry name" value="GTPASE ERA"/>
    <property type="match status" value="1"/>
</dbReference>
<dbReference type="Pfam" id="PF01926">
    <property type="entry name" value="MMR_HSR1"/>
    <property type="match status" value="1"/>
</dbReference>
<dbReference type="FunCoup" id="A0A5K4F5N4">
    <property type="interactions" value="1726"/>
</dbReference>
<proteinExistence type="inferred from homology"/>
<sequence>MSFGRLCSFSVVKLFLRISNSTDLILRPLGTNATAEQAICQSQVQSVPNTKREYLENLLLQQPLSSPDARVLKVAVIGCPNSGKSSLVNMLTKWKVCAVSGKAHTTRSKQTATYFQDNVQLAFVDLPGLVGRSKASRFKLEKTFIRDPHSAIFDSDLILVVIDVSHKESREVLHEEIVKALHFFNDKESVLVLNKIDRLSKNPTRLLDIARKLTGGIVHGRRSHIDRYANRFKRQAKLADTTHHLIPPNELIAARLPAVCHQTTNKFLVYMNNLLAQIESTQVDVDITDSKLIPDNMVEKKSLSDAFLKDHFLNEMEEHRDAFFDCHNIPGNDKLMPSDSQSLHKSKAEINQLLLNTCGESNQILDANSDSDHIDSMLETLKQQLLLQTASPEEVCNRRNRWLEITKSTKGVTKWLGFSEVFMVSSFIGDGIDKLRDFLVSKAIPTRSWILPPTMITDQEPTELIRMCVWSHCLNKLQQEIPYSLHIIVDDCDKIKLDSGDDRVYIHVRIRCKNERQLLRVLGMKGNTIKEISSAVKLELMTMFRCNTVVKLTAELFKIDSNIKKKLRRTQDFSEVFPVNDRLE</sequence>
<dbReference type="SUPFAM" id="SSF54814">
    <property type="entry name" value="Prokaryotic type KH domain (KH-domain type II)"/>
    <property type="match status" value="1"/>
</dbReference>
<accession>A0A5K4F5N4</accession>
<dbReference type="InterPro" id="IPR005225">
    <property type="entry name" value="Small_GTP-bd"/>
</dbReference>
<dbReference type="Gene3D" id="3.30.300.20">
    <property type="match status" value="1"/>
</dbReference>
<keyword evidence="4" id="KW-0342">GTP-binding</keyword>
<comment type="similarity">
    <text evidence="1">Belongs to the TRAFAC class TrmE-Era-EngA-EngB-Septin-like GTPase superfamily. Era GTPase family.</text>
</comment>
<dbReference type="AlphaFoldDB" id="A0A5K4F5N4"/>
<dbReference type="SUPFAM" id="SSF52540">
    <property type="entry name" value="P-loop containing nucleoside triphosphate hydrolases"/>
    <property type="match status" value="1"/>
</dbReference>
<dbReference type="InterPro" id="IPR006073">
    <property type="entry name" value="GTP-bd"/>
</dbReference>
<dbReference type="InterPro" id="IPR009019">
    <property type="entry name" value="KH_sf_prok-type"/>
</dbReference>
<evidence type="ECO:0000259" key="6">
    <source>
        <dbReference type="Pfam" id="PF01926"/>
    </source>
</evidence>
<keyword evidence="7" id="KW-1185">Reference proteome</keyword>
<evidence type="ECO:0000256" key="1">
    <source>
        <dbReference type="ARBA" id="ARBA00007921"/>
    </source>
</evidence>
<dbReference type="NCBIfam" id="TIGR00231">
    <property type="entry name" value="small_GTP"/>
    <property type="match status" value="1"/>
</dbReference>
<dbReference type="GO" id="GO:0019843">
    <property type="term" value="F:rRNA binding"/>
    <property type="evidence" value="ECO:0007669"/>
    <property type="project" value="TreeGrafter"/>
</dbReference>
<evidence type="ECO:0000256" key="4">
    <source>
        <dbReference type="ARBA" id="ARBA00023134"/>
    </source>
</evidence>
<evidence type="ECO:0000313" key="7">
    <source>
        <dbReference type="Proteomes" id="UP000008854"/>
    </source>
</evidence>
<dbReference type="GO" id="GO:0005759">
    <property type="term" value="C:mitochondrial matrix"/>
    <property type="evidence" value="ECO:0007669"/>
    <property type="project" value="TreeGrafter"/>
</dbReference>
<feature type="domain" description="G" evidence="6">
    <location>
        <begin position="73"/>
        <end position="195"/>
    </location>
</feature>
<organism evidence="7 8">
    <name type="scientific">Schistosoma mansoni</name>
    <name type="common">Blood fluke</name>
    <dbReference type="NCBI Taxonomy" id="6183"/>
    <lineage>
        <taxon>Eukaryota</taxon>
        <taxon>Metazoa</taxon>
        <taxon>Spiralia</taxon>
        <taxon>Lophotrochozoa</taxon>
        <taxon>Platyhelminthes</taxon>
        <taxon>Trematoda</taxon>
        <taxon>Digenea</taxon>
        <taxon>Strigeidida</taxon>
        <taxon>Schistosomatoidea</taxon>
        <taxon>Schistosomatidae</taxon>
        <taxon>Schistosoma</taxon>
    </lineage>
</organism>
<evidence type="ECO:0000313" key="8">
    <source>
        <dbReference type="WBParaSite" id="Smp_305120.1"/>
    </source>
</evidence>
<name>A0A5K4F5N4_SCHMA</name>
<keyword evidence="3" id="KW-0547">Nucleotide-binding</keyword>
<dbReference type="InParanoid" id="A0A5K4F5N4"/>
<evidence type="ECO:0000256" key="3">
    <source>
        <dbReference type="ARBA" id="ARBA00022741"/>
    </source>
</evidence>
<dbReference type="PRINTS" id="PR00326">
    <property type="entry name" value="GTP1OBG"/>
</dbReference>
<dbReference type="FunFam" id="3.40.50.300:FF:002220">
    <property type="entry name" value="GTPase Era, mitochondrial"/>
    <property type="match status" value="1"/>
</dbReference>